<reference evidence="2 3" key="1">
    <citation type="submission" date="2020-05" db="EMBL/GenBank/DDBJ databases">
        <title>Hymenobacter terrestris sp. nov. and Hymenobacter lapidiphilus sp. nov., isolated from regoliths in Antarctica.</title>
        <authorList>
            <person name="Sedlacek I."/>
            <person name="Pantucek R."/>
            <person name="Zeman M."/>
            <person name="Holochova P."/>
            <person name="Kralova S."/>
            <person name="Stankova E."/>
            <person name="Sedo O."/>
            <person name="Micenkova L."/>
            <person name="Svec P."/>
            <person name="Gupta V."/>
            <person name="Sood U."/>
            <person name="Korpole U.S."/>
            <person name="Lal R."/>
        </authorList>
    </citation>
    <scope>NUCLEOTIDE SEQUENCE [LARGE SCALE GENOMIC DNA]</scope>
    <source>
        <strain evidence="2 3">P5252</strain>
    </source>
</reference>
<dbReference type="Proteomes" id="UP000626554">
    <property type="component" value="Unassembled WGS sequence"/>
</dbReference>
<accession>A0ABX2Q314</accession>
<sequence length="156" mass="17263">MKNLLYLLLALLLPLLAAACSTKYSDAVPRTVVAAFYQDFTLQYSQTATLPQASQPELTVLVEELDYQICPKNARCSLPDLVSPTLAVTGVDGQTQLLKMPSAGQQQINSSLAADTVSIRANGRRYVVYYKNWGGDFDQDKPAREDFRLTFRVAKP</sequence>
<comment type="caution">
    <text evidence="2">The sequence shown here is derived from an EMBL/GenBank/DDBJ whole genome shotgun (WGS) entry which is preliminary data.</text>
</comment>
<keyword evidence="1" id="KW-0732">Signal</keyword>
<feature type="chain" id="PRO_5046443505" description="Lipoprotein" evidence="1">
    <location>
        <begin position="20"/>
        <end position="156"/>
    </location>
</feature>
<dbReference type="EMBL" id="JABKAV010000024">
    <property type="protein sequence ID" value="NVO85228.1"/>
    <property type="molecule type" value="Genomic_DNA"/>
</dbReference>
<dbReference type="RefSeq" id="WP_176899893.1">
    <property type="nucleotide sequence ID" value="NZ_JABKAV010000024.1"/>
</dbReference>
<evidence type="ECO:0000256" key="1">
    <source>
        <dbReference type="SAM" id="SignalP"/>
    </source>
</evidence>
<keyword evidence="3" id="KW-1185">Reference proteome</keyword>
<protein>
    <recommendedName>
        <fullName evidence="4">Lipoprotein</fullName>
    </recommendedName>
</protein>
<evidence type="ECO:0000313" key="3">
    <source>
        <dbReference type="Proteomes" id="UP000626554"/>
    </source>
</evidence>
<name>A0ABX2Q314_9BACT</name>
<evidence type="ECO:0008006" key="4">
    <source>
        <dbReference type="Google" id="ProtNLM"/>
    </source>
</evidence>
<gene>
    <name evidence="2" type="ORF">HW556_10090</name>
</gene>
<organism evidence="2 3">
    <name type="scientific">Hymenobacter terrestris</name>
    <dbReference type="NCBI Taxonomy" id="2748310"/>
    <lineage>
        <taxon>Bacteria</taxon>
        <taxon>Pseudomonadati</taxon>
        <taxon>Bacteroidota</taxon>
        <taxon>Cytophagia</taxon>
        <taxon>Cytophagales</taxon>
        <taxon>Hymenobacteraceae</taxon>
        <taxon>Hymenobacter</taxon>
    </lineage>
</organism>
<evidence type="ECO:0000313" key="2">
    <source>
        <dbReference type="EMBL" id="NVO85228.1"/>
    </source>
</evidence>
<proteinExistence type="predicted"/>
<dbReference type="PROSITE" id="PS51257">
    <property type="entry name" value="PROKAR_LIPOPROTEIN"/>
    <property type="match status" value="1"/>
</dbReference>
<feature type="signal peptide" evidence="1">
    <location>
        <begin position="1"/>
        <end position="19"/>
    </location>
</feature>